<feature type="transmembrane region" description="Helical" evidence="1">
    <location>
        <begin position="110"/>
        <end position="132"/>
    </location>
</feature>
<dbReference type="AlphaFoldDB" id="A0A164QJW1"/>
<keyword evidence="1" id="KW-0472">Membrane</keyword>
<evidence type="ECO:0000256" key="1">
    <source>
        <dbReference type="SAM" id="Phobius"/>
    </source>
</evidence>
<name>A0A164QJW1_9AGAM</name>
<reference evidence="3 4" key="1">
    <citation type="journal article" date="2016" name="Mol. Biol. Evol.">
        <title>Comparative Genomics of Early-Diverging Mushroom-Forming Fungi Provides Insights into the Origins of Lignocellulose Decay Capabilities.</title>
        <authorList>
            <person name="Nagy L.G."/>
            <person name="Riley R."/>
            <person name="Tritt A."/>
            <person name="Adam C."/>
            <person name="Daum C."/>
            <person name="Floudas D."/>
            <person name="Sun H."/>
            <person name="Yadav J.S."/>
            <person name="Pangilinan J."/>
            <person name="Larsson K.H."/>
            <person name="Matsuura K."/>
            <person name="Barry K."/>
            <person name="Labutti K."/>
            <person name="Kuo R."/>
            <person name="Ohm R.A."/>
            <person name="Bhattacharya S.S."/>
            <person name="Shirouzu T."/>
            <person name="Yoshinaga Y."/>
            <person name="Martin F.M."/>
            <person name="Grigoriev I.V."/>
            <person name="Hibbett D.S."/>
        </authorList>
    </citation>
    <scope>NUCLEOTIDE SEQUENCE [LARGE SCALE GENOMIC DNA]</scope>
    <source>
        <strain evidence="3 4">HHB9708</strain>
    </source>
</reference>
<keyword evidence="1" id="KW-0812">Transmembrane</keyword>
<evidence type="ECO:0000313" key="3">
    <source>
        <dbReference type="EMBL" id="KZS89725.1"/>
    </source>
</evidence>
<dbReference type="EMBL" id="KV419425">
    <property type="protein sequence ID" value="KZS89725.1"/>
    <property type="molecule type" value="Genomic_DNA"/>
</dbReference>
<protein>
    <recommendedName>
        <fullName evidence="5">Transmembrane protein</fullName>
    </recommendedName>
</protein>
<dbReference type="Proteomes" id="UP000076722">
    <property type="component" value="Unassembled WGS sequence"/>
</dbReference>
<feature type="chain" id="PRO_5007852612" description="Transmembrane protein" evidence="2">
    <location>
        <begin position="28"/>
        <end position="200"/>
    </location>
</feature>
<evidence type="ECO:0008006" key="5">
    <source>
        <dbReference type="Google" id="ProtNLM"/>
    </source>
</evidence>
<keyword evidence="4" id="KW-1185">Reference proteome</keyword>
<proteinExistence type="predicted"/>
<evidence type="ECO:0000256" key="2">
    <source>
        <dbReference type="SAM" id="SignalP"/>
    </source>
</evidence>
<organism evidence="3 4">
    <name type="scientific">Sistotremastrum niveocremeum HHB9708</name>
    <dbReference type="NCBI Taxonomy" id="1314777"/>
    <lineage>
        <taxon>Eukaryota</taxon>
        <taxon>Fungi</taxon>
        <taxon>Dikarya</taxon>
        <taxon>Basidiomycota</taxon>
        <taxon>Agaricomycotina</taxon>
        <taxon>Agaricomycetes</taxon>
        <taxon>Sistotremastrales</taxon>
        <taxon>Sistotremastraceae</taxon>
        <taxon>Sertulicium</taxon>
        <taxon>Sertulicium niveocremeum</taxon>
    </lineage>
</organism>
<accession>A0A164QJW1</accession>
<evidence type="ECO:0000313" key="4">
    <source>
        <dbReference type="Proteomes" id="UP000076722"/>
    </source>
</evidence>
<sequence>MFKFSTSFFLAILALLAVATSFAGAVAVPAQGGDLLARNSPPPPKKHICEIVAVADVDVALAAIVAAVGKSTDVQVAAFVQLAAALDVCVDAIIDLKAVVDVDVVVDATVALYAAIEVVLLKFDLVALVDIIAKVDLDVKLKAILDAIVLIKVNANVEVGAALSVAILQVYANIKAFVFLGGLNLSAVVIALLGLIGIIL</sequence>
<feature type="signal peptide" evidence="2">
    <location>
        <begin position="1"/>
        <end position="27"/>
    </location>
</feature>
<feature type="transmembrane region" description="Helical" evidence="1">
    <location>
        <begin position="177"/>
        <end position="199"/>
    </location>
</feature>
<gene>
    <name evidence="3" type="ORF">SISNIDRAFT_551923</name>
</gene>
<keyword evidence="1" id="KW-1133">Transmembrane helix</keyword>
<keyword evidence="2" id="KW-0732">Signal</keyword>